<dbReference type="AlphaFoldDB" id="A0A645IUJ6"/>
<feature type="compositionally biased region" description="Polar residues" evidence="1">
    <location>
        <begin position="143"/>
        <end position="158"/>
    </location>
</feature>
<comment type="caution">
    <text evidence="2">The sequence shown here is derived from an EMBL/GenBank/DDBJ whole genome shotgun (WGS) entry which is preliminary data.</text>
</comment>
<accession>A0A645IUJ6</accession>
<name>A0A645IUJ6_9ZZZZ</name>
<gene>
    <name evidence="2" type="ORF">SDC9_202760</name>
</gene>
<evidence type="ECO:0000256" key="1">
    <source>
        <dbReference type="SAM" id="MobiDB-lite"/>
    </source>
</evidence>
<dbReference type="InterPro" id="IPR032242">
    <property type="entry name" value="DUF5043"/>
</dbReference>
<dbReference type="Pfam" id="PF16446">
    <property type="entry name" value="DUF5043"/>
    <property type="match status" value="1"/>
</dbReference>
<feature type="region of interest" description="Disordered" evidence="1">
    <location>
        <begin position="143"/>
        <end position="169"/>
    </location>
</feature>
<proteinExistence type="predicted"/>
<protein>
    <submittedName>
        <fullName evidence="2">Uncharacterized protein</fullName>
    </submittedName>
</protein>
<evidence type="ECO:0000313" key="2">
    <source>
        <dbReference type="EMBL" id="MPN55081.1"/>
    </source>
</evidence>
<dbReference type="EMBL" id="VSSQ01123925">
    <property type="protein sequence ID" value="MPN55081.1"/>
    <property type="molecule type" value="Genomic_DNA"/>
</dbReference>
<organism evidence="2">
    <name type="scientific">bioreactor metagenome</name>
    <dbReference type="NCBI Taxonomy" id="1076179"/>
    <lineage>
        <taxon>unclassified sequences</taxon>
        <taxon>metagenomes</taxon>
        <taxon>ecological metagenomes</taxon>
    </lineage>
</organism>
<sequence>MEPSTLVTLYNKANTWTYSNGAFKDGSPLDARFYNNPPRLLEVEEWTKPLCYSIVNNAFSTDEKKRTKGDELSTSLIINPETGKVMEVYFVFTTNNKFATIPVSVYRKIELELKSKIWFTPTAEGRKVNRILRFWRQELEIPSNNNDGDPSKSGTKITPVNELPKMPVE</sequence>
<reference evidence="2" key="1">
    <citation type="submission" date="2019-08" db="EMBL/GenBank/DDBJ databases">
        <authorList>
            <person name="Kucharzyk K."/>
            <person name="Murdoch R.W."/>
            <person name="Higgins S."/>
            <person name="Loffler F."/>
        </authorList>
    </citation>
    <scope>NUCLEOTIDE SEQUENCE</scope>
</reference>